<dbReference type="AlphaFoldDB" id="A0A420SU36"/>
<dbReference type="EMBL" id="MRDB01000042">
    <property type="protein sequence ID" value="RKL32777.1"/>
    <property type="molecule type" value="Genomic_DNA"/>
</dbReference>
<proteinExistence type="predicted"/>
<name>A0A420SU36_GIBIN</name>
<dbReference type="Proteomes" id="UP000283569">
    <property type="component" value="Unassembled WGS sequence"/>
</dbReference>
<organism evidence="1 2">
    <name type="scientific">Gibberella intermedia</name>
    <name type="common">Bulb rot disease fungus</name>
    <name type="synonym">Fusarium proliferatum</name>
    <dbReference type="NCBI Taxonomy" id="948311"/>
    <lineage>
        <taxon>Eukaryota</taxon>
        <taxon>Fungi</taxon>
        <taxon>Dikarya</taxon>
        <taxon>Ascomycota</taxon>
        <taxon>Pezizomycotina</taxon>
        <taxon>Sordariomycetes</taxon>
        <taxon>Hypocreomycetidae</taxon>
        <taxon>Hypocreales</taxon>
        <taxon>Nectriaceae</taxon>
        <taxon>Fusarium</taxon>
        <taxon>Fusarium fujikuroi species complex</taxon>
    </lineage>
</organism>
<gene>
    <name evidence="1" type="ORF">BFJ72_g10277</name>
</gene>
<protein>
    <submittedName>
        <fullName evidence="1">Uncharacterized protein</fullName>
    </submittedName>
</protein>
<evidence type="ECO:0000313" key="2">
    <source>
        <dbReference type="Proteomes" id="UP000283569"/>
    </source>
</evidence>
<evidence type="ECO:0000313" key="1">
    <source>
        <dbReference type="EMBL" id="RKL32777.1"/>
    </source>
</evidence>
<accession>A0A420SU36</accession>
<reference evidence="1 2" key="1">
    <citation type="journal article" date="2018" name="Sci. Rep.">
        <title>Characterisation of pathogen-specific regions and novel effector candidates in Fusarium oxysporum f. sp. cepae.</title>
        <authorList>
            <person name="Armitage A.D."/>
            <person name="Taylor A."/>
            <person name="Sobczyk M.K."/>
            <person name="Baxter L."/>
            <person name="Greenfield B.P."/>
            <person name="Bates H.J."/>
            <person name="Wilson F."/>
            <person name="Jackson A.C."/>
            <person name="Ott S."/>
            <person name="Harrison R.J."/>
            <person name="Clarkson J.P."/>
        </authorList>
    </citation>
    <scope>NUCLEOTIDE SEQUENCE [LARGE SCALE GENOMIC DNA]</scope>
    <source>
        <strain evidence="1 2">Fp_A8</strain>
    </source>
</reference>
<comment type="caution">
    <text evidence="1">The sequence shown here is derived from an EMBL/GenBank/DDBJ whole genome shotgun (WGS) entry which is preliminary data.</text>
</comment>
<sequence length="315" mass="36562">MGVEEIIWNDATLVPSGGGGDLFHDCSDESDEEVPEKIAAESQEGFAWFVRGCKSIIKAAKDRMGDTFSRPEDVSKQHQLSNAIPYQDSFEYYNLLECQQRDIIVSKIDDNIFRYTLRQFPNLKRVVVTPAAYGYLFEPLYRTPMIRSFPYEFIYSVPRGWPTPSSRSEWAFAMPWVDDDGVEEDGSLYHGFRLVTKVLAEEKHTVTELMLDAHQLNTGINHFTLNRGTEECDSFCETVRRPGFQKLQLSLLVGFYLGEDYDIYDKGSLYDALYGTTDMRHFSFHTDLATDRRSWTIDMYEYTSLFNFFPINRWQ</sequence>